<dbReference type="STRING" id="417373.GCA_001570685_00130"/>
<dbReference type="RefSeq" id="WP_153010947.1">
    <property type="nucleotide sequence ID" value="NZ_AZGC01000026.1"/>
</dbReference>
<protein>
    <submittedName>
        <fullName evidence="2">Integral membrane protein</fullName>
    </submittedName>
</protein>
<accession>A0A0R1UPL5</accession>
<keyword evidence="1" id="KW-0472">Membrane</keyword>
<feature type="transmembrane region" description="Helical" evidence="1">
    <location>
        <begin position="42"/>
        <end position="69"/>
    </location>
</feature>
<dbReference type="AlphaFoldDB" id="A0A0R1UPL5"/>
<keyword evidence="1" id="KW-0812">Transmembrane</keyword>
<feature type="transmembrane region" description="Helical" evidence="1">
    <location>
        <begin position="187"/>
        <end position="207"/>
    </location>
</feature>
<feature type="transmembrane region" description="Helical" evidence="1">
    <location>
        <begin position="12"/>
        <end position="30"/>
    </location>
</feature>
<proteinExistence type="predicted"/>
<evidence type="ECO:0000313" key="3">
    <source>
        <dbReference type="Proteomes" id="UP000051084"/>
    </source>
</evidence>
<gene>
    <name evidence="2" type="ORF">FC21_GL001118</name>
</gene>
<keyword evidence="1" id="KW-1133">Transmembrane helix</keyword>
<evidence type="ECO:0000313" key="2">
    <source>
        <dbReference type="EMBL" id="KRL95070.1"/>
    </source>
</evidence>
<evidence type="ECO:0000256" key="1">
    <source>
        <dbReference type="SAM" id="Phobius"/>
    </source>
</evidence>
<comment type="caution">
    <text evidence="2">The sequence shown here is derived from an EMBL/GenBank/DDBJ whole genome shotgun (WGS) entry which is preliminary data.</text>
</comment>
<feature type="transmembrane region" description="Helical" evidence="1">
    <location>
        <begin position="157"/>
        <end position="175"/>
    </location>
</feature>
<dbReference type="OrthoDB" id="258743at2"/>
<organism evidence="2 3">
    <name type="scientific">Limosilactobacillus equigenerosi DSM 18793 = JCM 14505</name>
    <dbReference type="NCBI Taxonomy" id="1423742"/>
    <lineage>
        <taxon>Bacteria</taxon>
        <taxon>Bacillati</taxon>
        <taxon>Bacillota</taxon>
        <taxon>Bacilli</taxon>
        <taxon>Lactobacillales</taxon>
        <taxon>Lactobacillaceae</taxon>
        <taxon>Limosilactobacillus</taxon>
    </lineage>
</organism>
<sequence>MMEFIHSPWGTIIIWGLLTPSLLAWLVSWLGERCKMAAVQFFGYQAQFILGGLGIIIHELSHLIMALLFHHQLTGVRLLRRPDPNDPTDNALGYVAHRWNERSWYQTIGNFWIGVAPIIGCLGSLVAIIRFLTPSWYNTLISTLGTGNLVIANHTPWWQYLLAILLIIQLSVGGFDLSLADWQNSKAGLIATVITIGAALALSNWLWGPVAIQTWLNSWIPLVNWLLCFASLINGLVLLLFYCCYLFKN</sequence>
<name>A0A0R1UPL5_9LACO</name>
<feature type="transmembrane region" description="Helical" evidence="1">
    <location>
        <begin position="219"/>
        <end position="247"/>
    </location>
</feature>
<feature type="transmembrane region" description="Helical" evidence="1">
    <location>
        <begin position="111"/>
        <end position="137"/>
    </location>
</feature>
<dbReference type="PATRIC" id="fig|1423742.4.peg.1160"/>
<dbReference type="Proteomes" id="UP000051084">
    <property type="component" value="Unassembled WGS sequence"/>
</dbReference>
<keyword evidence="3" id="KW-1185">Reference proteome</keyword>
<reference evidence="2 3" key="1">
    <citation type="journal article" date="2015" name="Genome Announc.">
        <title>Expanding the biotechnology potential of lactobacilli through comparative genomics of 213 strains and associated genera.</title>
        <authorList>
            <person name="Sun Z."/>
            <person name="Harris H.M."/>
            <person name="McCann A."/>
            <person name="Guo C."/>
            <person name="Argimon S."/>
            <person name="Zhang W."/>
            <person name="Yang X."/>
            <person name="Jeffery I.B."/>
            <person name="Cooney J.C."/>
            <person name="Kagawa T.F."/>
            <person name="Liu W."/>
            <person name="Song Y."/>
            <person name="Salvetti E."/>
            <person name="Wrobel A."/>
            <person name="Rasinkangas P."/>
            <person name="Parkhill J."/>
            <person name="Rea M.C."/>
            <person name="O'Sullivan O."/>
            <person name="Ritari J."/>
            <person name="Douillard F.P."/>
            <person name="Paul Ross R."/>
            <person name="Yang R."/>
            <person name="Briner A.E."/>
            <person name="Felis G.E."/>
            <person name="de Vos W.M."/>
            <person name="Barrangou R."/>
            <person name="Klaenhammer T.R."/>
            <person name="Caufield P.W."/>
            <person name="Cui Y."/>
            <person name="Zhang H."/>
            <person name="O'Toole P.W."/>
        </authorList>
    </citation>
    <scope>NUCLEOTIDE SEQUENCE [LARGE SCALE GENOMIC DNA]</scope>
    <source>
        <strain evidence="2 3">DSM 18793</strain>
    </source>
</reference>
<dbReference type="EMBL" id="AZGC01000026">
    <property type="protein sequence ID" value="KRL95070.1"/>
    <property type="molecule type" value="Genomic_DNA"/>
</dbReference>